<name>A0ABT1XEG3_9BURK</name>
<evidence type="ECO:0000256" key="1">
    <source>
        <dbReference type="SAM" id="MobiDB-lite"/>
    </source>
</evidence>
<evidence type="ECO:0000313" key="3">
    <source>
        <dbReference type="EMBL" id="MCR2745284.1"/>
    </source>
</evidence>
<keyword evidence="4" id="KW-1185">Reference proteome</keyword>
<organism evidence="3 4">
    <name type="scientific">Limnobacter parvus</name>
    <dbReference type="NCBI Taxonomy" id="2939690"/>
    <lineage>
        <taxon>Bacteria</taxon>
        <taxon>Pseudomonadati</taxon>
        <taxon>Pseudomonadota</taxon>
        <taxon>Betaproteobacteria</taxon>
        <taxon>Burkholderiales</taxon>
        <taxon>Burkholderiaceae</taxon>
        <taxon>Limnobacter</taxon>
    </lineage>
</organism>
<dbReference type="CDD" id="cd00093">
    <property type="entry name" value="HTH_XRE"/>
    <property type="match status" value="1"/>
</dbReference>
<proteinExistence type="predicted"/>
<dbReference type="Proteomes" id="UP001165267">
    <property type="component" value="Unassembled WGS sequence"/>
</dbReference>
<dbReference type="PROSITE" id="PS50943">
    <property type="entry name" value="HTH_CROC1"/>
    <property type="match status" value="1"/>
</dbReference>
<protein>
    <submittedName>
        <fullName evidence="3">Helix-turn-helix domain-containing protein</fullName>
    </submittedName>
</protein>
<feature type="domain" description="HTH cro/C1-type" evidence="2">
    <location>
        <begin position="31"/>
        <end position="77"/>
    </location>
</feature>
<dbReference type="RefSeq" id="WP_257510533.1">
    <property type="nucleotide sequence ID" value="NZ_JANKHG010000001.1"/>
</dbReference>
<dbReference type="Pfam" id="PF01381">
    <property type="entry name" value="HTH_3"/>
    <property type="match status" value="1"/>
</dbReference>
<feature type="region of interest" description="Disordered" evidence="1">
    <location>
        <begin position="201"/>
        <end position="222"/>
    </location>
</feature>
<gene>
    <name evidence="3" type="ORF">NSP04_01330</name>
</gene>
<evidence type="ECO:0000313" key="4">
    <source>
        <dbReference type="Proteomes" id="UP001165267"/>
    </source>
</evidence>
<sequence>MKDIEQAISDVEMSSLDGLASRLGLVIALSGMNQGEFAKAIGASAAFVSDVVRGQKKPGAEFLLAIRQAVKVSIDWLLTGEGSMSGESRIDLDWMRAIRLRVSLAELACRENNQMARAVLDLIENERLTEVVDEPAIQSFLNSALDRPVPIDLILTMYNSQVWNQDRTSAGKTVLSDAIAYFQAKKPVDFSALLHQEKAESQNSQVNIGSGNRIAGRDYHEE</sequence>
<dbReference type="SUPFAM" id="SSF47413">
    <property type="entry name" value="lambda repressor-like DNA-binding domains"/>
    <property type="match status" value="1"/>
</dbReference>
<dbReference type="InterPro" id="IPR010982">
    <property type="entry name" value="Lambda_DNA-bd_dom_sf"/>
</dbReference>
<dbReference type="EMBL" id="JANKHG010000001">
    <property type="protein sequence ID" value="MCR2745284.1"/>
    <property type="molecule type" value="Genomic_DNA"/>
</dbReference>
<dbReference type="InterPro" id="IPR001387">
    <property type="entry name" value="Cro/C1-type_HTH"/>
</dbReference>
<accession>A0ABT1XEG3</accession>
<evidence type="ECO:0000259" key="2">
    <source>
        <dbReference type="PROSITE" id="PS50943"/>
    </source>
</evidence>
<dbReference type="Gene3D" id="1.10.260.40">
    <property type="entry name" value="lambda repressor-like DNA-binding domains"/>
    <property type="match status" value="1"/>
</dbReference>
<feature type="compositionally biased region" description="Polar residues" evidence="1">
    <location>
        <begin position="201"/>
        <end position="210"/>
    </location>
</feature>
<dbReference type="SMART" id="SM00530">
    <property type="entry name" value="HTH_XRE"/>
    <property type="match status" value="1"/>
</dbReference>
<comment type="caution">
    <text evidence="3">The sequence shown here is derived from an EMBL/GenBank/DDBJ whole genome shotgun (WGS) entry which is preliminary data.</text>
</comment>
<reference evidence="3" key="1">
    <citation type="submission" date="2022-07" db="EMBL/GenBank/DDBJ databases">
        <authorList>
            <person name="Xamxidin M."/>
        </authorList>
    </citation>
    <scope>NUCLEOTIDE SEQUENCE</scope>
    <source>
        <strain evidence="3">YS8-69</strain>
    </source>
</reference>